<feature type="domain" description="Arginine repressor DNA-binding" evidence="9">
    <location>
        <begin position="2"/>
        <end position="67"/>
    </location>
</feature>
<dbReference type="Proteomes" id="UP000501316">
    <property type="component" value="Chromosome"/>
</dbReference>
<evidence type="ECO:0000256" key="4">
    <source>
        <dbReference type="ARBA" id="ARBA00023015"/>
    </source>
</evidence>
<keyword evidence="7" id="KW-0678">Repressor</keyword>
<accession>A0A859DP23</accession>
<evidence type="ECO:0000256" key="6">
    <source>
        <dbReference type="ARBA" id="ARBA00023163"/>
    </source>
</evidence>
<dbReference type="InterPro" id="IPR020899">
    <property type="entry name" value="Arg_repress_C"/>
</dbReference>
<dbReference type="InterPro" id="IPR036251">
    <property type="entry name" value="Arg_repress_C_sf"/>
</dbReference>
<dbReference type="EMBL" id="CP046051">
    <property type="protein sequence ID" value="QKN23787.1"/>
    <property type="molecule type" value="Genomic_DNA"/>
</dbReference>
<keyword evidence="6 7" id="KW-0804">Transcription</keyword>
<evidence type="ECO:0000256" key="1">
    <source>
        <dbReference type="ARBA" id="ARBA00004496"/>
    </source>
</evidence>
<proteinExistence type="inferred from homology"/>
<dbReference type="Gene3D" id="1.10.10.10">
    <property type="entry name" value="Winged helix-like DNA-binding domain superfamily/Winged helix DNA-binding domain"/>
    <property type="match status" value="1"/>
</dbReference>
<dbReference type="InterPro" id="IPR036388">
    <property type="entry name" value="WH-like_DNA-bd_sf"/>
</dbReference>
<dbReference type="GO" id="GO:0034618">
    <property type="term" value="F:arginine binding"/>
    <property type="evidence" value="ECO:0007669"/>
    <property type="project" value="InterPro"/>
</dbReference>
<sequence>MKARRHAKILELISQYDIDTQEELLRRLRDTGFEVTQATVSRDIKELRLVKTLSTDGQYRYSTGKEDNRDISSKFYSLLQDSATSINCTGNLVVIKSVSGMAQAICAAMDTMHWEAVVGTLAGDDTIFVAVRSEHAAQQFAAELTRMMG</sequence>
<evidence type="ECO:0000256" key="5">
    <source>
        <dbReference type="ARBA" id="ARBA00023125"/>
    </source>
</evidence>
<evidence type="ECO:0000313" key="14">
    <source>
        <dbReference type="Proteomes" id="UP000509623"/>
    </source>
</evidence>
<dbReference type="NCBIfam" id="TIGR01529">
    <property type="entry name" value="argR_whole"/>
    <property type="match status" value="1"/>
</dbReference>
<dbReference type="Gene3D" id="3.30.1360.40">
    <property type="match status" value="1"/>
</dbReference>
<dbReference type="GO" id="GO:0005737">
    <property type="term" value="C:cytoplasm"/>
    <property type="evidence" value="ECO:0007669"/>
    <property type="project" value="UniProtKB-SubCell"/>
</dbReference>
<reference evidence="12" key="3">
    <citation type="journal article" date="2022" name="Int. J. Syst. Evol. Microbiol.">
        <title>Caproicibacterium lactatifermentans sp. nov., isolated from pit clay used for the production of Chinese strong aroma-type liquor.</title>
        <authorList>
            <person name="Wang H."/>
            <person name="Gu Y."/>
            <person name="Zhao D."/>
            <person name="Qiao Z."/>
            <person name="Zheng J."/>
            <person name="Gao J."/>
            <person name="Ren C."/>
            <person name="Xu Y."/>
        </authorList>
    </citation>
    <scope>NUCLEOTIDE SEQUENCE</scope>
    <source>
        <strain evidence="12">JNU-WLY1368</strain>
    </source>
</reference>
<dbReference type="NCBIfam" id="NF001680">
    <property type="entry name" value="PRK00441.1"/>
    <property type="match status" value="1"/>
</dbReference>
<protein>
    <recommendedName>
        <fullName evidence="7 8">Arginine repressor</fullName>
    </recommendedName>
</protein>
<evidence type="ECO:0000313" key="11">
    <source>
        <dbReference type="EMBL" id="QKN23787.1"/>
    </source>
</evidence>
<reference evidence="12" key="2">
    <citation type="journal article" date="2021" name="Appl. Environ. Microbiol.">
        <title>Adaptability of a Caproate-Producing Bacterium Contributes to Its Dominance in an Anaerobic Fermentation System.</title>
        <authorList>
            <person name="Wang H."/>
            <person name="Gu Y."/>
            <person name="Zhou W."/>
            <person name="Zhao D."/>
            <person name="Qiao Z."/>
            <person name="Zheng J."/>
            <person name="Gao J."/>
            <person name="Chen X."/>
            <person name="Ren C."/>
            <person name="Xu Y."/>
        </authorList>
    </citation>
    <scope>NUCLEOTIDE SEQUENCE</scope>
    <source>
        <strain evidence="12">JNU-WLY1368</strain>
    </source>
</reference>
<comment type="function">
    <text evidence="7">Regulates arginine biosynthesis genes.</text>
</comment>
<evidence type="ECO:0000256" key="3">
    <source>
        <dbReference type="ARBA" id="ARBA00022490"/>
    </source>
</evidence>
<dbReference type="EMBL" id="CP046161">
    <property type="protein sequence ID" value="QKO29577.1"/>
    <property type="molecule type" value="Genomic_DNA"/>
</dbReference>
<keyword evidence="7" id="KW-0028">Amino-acid biosynthesis</keyword>
<keyword evidence="4 7" id="KW-0805">Transcription regulation</keyword>
<reference evidence="13 14" key="1">
    <citation type="submission" date="2019-11" db="EMBL/GenBank/DDBJ databases">
        <authorList>
            <person name="Ren C."/>
            <person name="Wang H."/>
            <person name="Xu Y."/>
        </authorList>
    </citation>
    <scope>NUCLEOTIDE SEQUENCE [LARGE SCALE GENOMIC DNA]</scope>
    <source>
        <strain evidence="14">JNU-WLY1368</strain>
        <strain evidence="11 13">LBM 19010</strain>
    </source>
</reference>
<dbReference type="GO" id="GO:0051259">
    <property type="term" value="P:protein complex oligomerization"/>
    <property type="evidence" value="ECO:0007669"/>
    <property type="project" value="InterPro"/>
</dbReference>
<evidence type="ECO:0000256" key="7">
    <source>
        <dbReference type="HAMAP-Rule" id="MF_00173"/>
    </source>
</evidence>
<gene>
    <name evidence="7" type="primary">argR</name>
    <name evidence="11" type="ORF">GJQ69_04410</name>
    <name evidence="12" type="ORF">GKP14_00165</name>
</gene>
<dbReference type="PRINTS" id="PR01467">
    <property type="entry name" value="ARGREPRESSOR"/>
</dbReference>
<name>A0A859DP23_9FIRM</name>
<dbReference type="UniPathway" id="UPA00068"/>
<comment type="similarity">
    <text evidence="2 7">Belongs to the ArgR family.</text>
</comment>
<dbReference type="GO" id="GO:1900079">
    <property type="term" value="P:regulation of arginine biosynthetic process"/>
    <property type="evidence" value="ECO:0007669"/>
    <property type="project" value="UniProtKB-UniRule"/>
</dbReference>
<dbReference type="InterPro" id="IPR001669">
    <property type="entry name" value="Arg_repress"/>
</dbReference>
<evidence type="ECO:0000256" key="8">
    <source>
        <dbReference type="NCBIfam" id="TIGR01529"/>
    </source>
</evidence>
<dbReference type="GO" id="GO:0003700">
    <property type="term" value="F:DNA-binding transcription factor activity"/>
    <property type="evidence" value="ECO:0007669"/>
    <property type="project" value="UniProtKB-UniRule"/>
</dbReference>
<evidence type="ECO:0000256" key="2">
    <source>
        <dbReference type="ARBA" id="ARBA00008316"/>
    </source>
</evidence>
<comment type="pathway">
    <text evidence="7">Amino-acid biosynthesis; L-arginine biosynthesis [regulation].</text>
</comment>
<dbReference type="SUPFAM" id="SSF46785">
    <property type="entry name" value="Winged helix' DNA-binding domain"/>
    <property type="match status" value="1"/>
</dbReference>
<dbReference type="GO" id="GO:0003677">
    <property type="term" value="F:DNA binding"/>
    <property type="evidence" value="ECO:0007669"/>
    <property type="project" value="UniProtKB-KW"/>
</dbReference>
<dbReference type="GO" id="GO:0006526">
    <property type="term" value="P:L-arginine biosynthetic process"/>
    <property type="evidence" value="ECO:0007669"/>
    <property type="project" value="UniProtKB-UniPathway"/>
</dbReference>
<dbReference type="RefSeq" id="WP_086035886.1">
    <property type="nucleotide sequence ID" value="NZ_CP046051.1"/>
</dbReference>
<evidence type="ECO:0000313" key="13">
    <source>
        <dbReference type="Proteomes" id="UP000501316"/>
    </source>
</evidence>
<keyword evidence="5 7" id="KW-0238">DNA-binding</keyword>
<feature type="domain" description="Arginine repressor C-terminal" evidence="10">
    <location>
        <begin position="79"/>
        <end position="145"/>
    </location>
</feature>
<evidence type="ECO:0000259" key="10">
    <source>
        <dbReference type="Pfam" id="PF02863"/>
    </source>
</evidence>
<keyword evidence="3 7" id="KW-0963">Cytoplasm</keyword>
<dbReference type="Proteomes" id="UP000509623">
    <property type="component" value="Chromosome"/>
</dbReference>
<keyword evidence="14" id="KW-1185">Reference proteome</keyword>
<dbReference type="AlphaFoldDB" id="A0A859DP23"/>
<keyword evidence="7" id="KW-0055">Arginine biosynthesis</keyword>
<dbReference type="Pfam" id="PF01316">
    <property type="entry name" value="Arg_repressor"/>
    <property type="match status" value="1"/>
</dbReference>
<dbReference type="HAMAP" id="MF_00173">
    <property type="entry name" value="Arg_repressor"/>
    <property type="match status" value="1"/>
</dbReference>
<comment type="subcellular location">
    <subcellularLocation>
        <location evidence="1 7">Cytoplasm</location>
    </subcellularLocation>
</comment>
<dbReference type="InterPro" id="IPR036390">
    <property type="entry name" value="WH_DNA-bd_sf"/>
</dbReference>
<dbReference type="Pfam" id="PF02863">
    <property type="entry name" value="Arg_repressor_C"/>
    <property type="match status" value="1"/>
</dbReference>
<organism evidence="11 13">
    <name type="scientific">Caproicibacterium lactatifermentans</name>
    <dbReference type="NCBI Taxonomy" id="2666138"/>
    <lineage>
        <taxon>Bacteria</taxon>
        <taxon>Bacillati</taxon>
        <taxon>Bacillota</taxon>
        <taxon>Clostridia</taxon>
        <taxon>Eubacteriales</taxon>
        <taxon>Oscillospiraceae</taxon>
        <taxon>Caproicibacterium</taxon>
    </lineage>
</organism>
<dbReference type="KEGG" id="clf:GJQ69_04410"/>
<evidence type="ECO:0000313" key="12">
    <source>
        <dbReference type="EMBL" id="QKO29577.1"/>
    </source>
</evidence>
<dbReference type="SUPFAM" id="SSF55252">
    <property type="entry name" value="C-terminal domain of arginine repressor"/>
    <property type="match status" value="1"/>
</dbReference>
<dbReference type="PANTHER" id="PTHR34471">
    <property type="entry name" value="ARGININE REPRESSOR"/>
    <property type="match status" value="1"/>
</dbReference>
<dbReference type="InterPro" id="IPR020900">
    <property type="entry name" value="Arg_repress_DNA-bd"/>
</dbReference>
<evidence type="ECO:0000259" key="9">
    <source>
        <dbReference type="Pfam" id="PF01316"/>
    </source>
</evidence>
<dbReference type="PANTHER" id="PTHR34471:SF1">
    <property type="entry name" value="ARGININE REPRESSOR"/>
    <property type="match status" value="1"/>
</dbReference>